<protein>
    <submittedName>
        <fullName evidence="1 2">Uncharacterized protein</fullName>
    </submittedName>
</protein>
<gene>
    <name evidence="1" type="ORF">GLYMA_15G217600</name>
</gene>
<name>A0A0R0G4J9_SOYBN</name>
<evidence type="ECO:0000313" key="1">
    <source>
        <dbReference type="EMBL" id="KRH13121.1"/>
    </source>
</evidence>
<reference evidence="1" key="3">
    <citation type="submission" date="2018-07" db="EMBL/GenBank/DDBJ databases">
        <title>WGS assembly of Glycine max.</title>
        <authorList>
            <person name="Schmutz J."/>
            <person name="Cannon S."/>
            <person name="Schlueter J."/>
            <person name="Ma J."/>
            <person name="Mitros T."/>
            <person name="Nelson W."/>
            <person name="Hyten D."/>
            <person name="Song Q."/>
            <person name="Thelen J."/>
            <person name="Cheng J."/>
            <person name="Xu D."/>
            <person name="Hellsten U."/>
            <person name="May G."/>
            <person name="Yu Y."/>
            <person name="Sakurai T."/>
            <person name="Umezawa T."/>
            <person name="Bhattacharyya M."/>
            <person name="Sandhu D."/>
            <person name="Valliyodan B."/>
            <person name="Lindquist E."/>
            <person name="Peto M."/>
            <person name="Grant D."/>
            <person name="Shu S."/>
            <person name="Goodstein D."/>
            <person name="Barry K."/>
            <person name="Futrell-Griggs M."/>
            <person name="Abernathy B."/>
            <person name="Du J."/>
            <person name="Tian Z."/>
            <person name="Zhu L."/>
            <person name="Gill N."/>
            <person name="Joshi T."/>
            <person name="Libault M."/>
            <person name="Sethuraman A."/>
            <person name="Zhang X."/>
            <person name="Shinozaki K."/>
            <person name="Nguyen H."/>
            <person name="Wing R."/>
            <person name="Cregan P."/>
            <person name="Specht J."/>
            <person name="Grimwood J."/>
            <person name="Rokhsar D."/>
            <person name="Stacey G."/>
            <person name="Shoemaker R."/>
            <person name="Jackson S."/>
        </authorList>
    </citation>
    <scope>NUCLEOTIDE SEQUENCE</scope>
    <source>
        <tissue evidence="1">Callus</tissue>
    </source>
</reference>
<evidence type="ECO:0000313" key="3">
    <source>
        <dbReference type="Proteomes" id="UP000008827"/>
    </source>
</evidence>
<sequence length="87" mass="10071">MCIRGENKEFIKAKSSLHNGSPSPIEADAWDFHVIFSNCKILNITYTRVSFVRKQANHVAYKLTRASRLYACNQVFDYIPTFIHSFL</sequence>
<reference evidence="2" key="2">
    <citation type="submission" date="2018-02" db="UniProtKB">
        <authorList>
            <consortium name="EnsemblPlants"/>
        </authorList>
    </citation>
    <scope>IDENTIFICATION</scope>
    <source>
        <strain evidence="2">Williams 82</strain>
    </source>
</reference>
<proteinExistence type="predicted"/>
<dbReference type="Gramene" id="KRH13121">
    <property type="protein sequence ID" value="KRH13121"/>
    <property type="gene ID" value="GLYMA_15G217600"/>
</dbReference>
<dbReference type="Proteomes" id="UP000008827">
    <property type="component" value="Chromosome 15"/>
</dbReference>
<accession>A0A0R0G4J9</accession>
<dbReference type="EnsemblPlants" id="KRH13121">
    <property type="protein sequence ID" value="KRH13121"/>
    <property type="gene ID" value="GLYMA_15G217600"/>
</dbReference>
<keyword evidence="3" id="KW-1185">Reference proteome</keyword>
<organism evidence="1">
    <name type="scientific">Glycine max</name>
    <name type="common">Soybean</name>
    <name type="synonym">Glycine hispida</name>
    <dbReference type="NCBI Taxonomy" id="3847"/>
    <lineage>
        <taxon>Eukaryota</taxon>
        <taxon>Viridiplantae</taxon>
        <taxon>Streptophyta</taxon>
        <taxon>Embryophyta</taxon>
        <taxon>Tracheophyta</taxon>
        <taxon>Spermatophyta</taxon>
        <taxon>Magnoliopsida</taxon>
        <taxon>eudicotyledons</taxon>
        <taxon>Gunneridae</taxon>
        <taxon>Pentapetalae</taxon>
        <taxon>rosids</taxon>
        <taxon>fabids</taxon>
        <taxon>Fabales</taxon>
        <taxon>Fabaceae</taxon>
        <taxon>Papilionoideae</taxon>
        <taxon>50 kb inversion clade</taxon>
        <taxon>NPAAA clade</taxon>
        <taxon>indigoferoid/millettioid clade</taxon>
        <taxon>Phaseoleae</taxon>
        <taxon>Glycine</taxon>
        <taxon>Glycine subgen. Soja</taxon>
    </lineage>
</organism>
<dbReference type="InParanoid" id="A0A0R0G4J9"/>
<reference evidence="1 2" key="1">
    <citation type="journal article" date="2010" name="Nature">
        <title>Genome sequence of the palaeopolyploid soybean.</title>
        <authorList>
            <person name="Schmutz J."/>
            <person name="Cannon S.B."/>
            <person name="Schlueter J."/>
            <person name="Ma J."/>
            <person name="Mitros T."/>
            <person name="Nelson W."/>
            <person name="Hyten D.L."/>
            <person name="Song Q."/>
            <person name="Thelen J.J."/>
            <person name="Cheng J."/>
            <person name="Xu D."/>
            <person name="Hellsten U."/>
            <person name="May G.D."/>
            <person name="Yu Y."/>
            <person name="Sakurai T."/>
            <person name="Umezawa T."/>
            <person name="Bhattacharyya M.K."/>
            <person name="Sandhu D."/>
            <person name="Valliyodan B."/>
            <person name="Lindquist E."/>
            <person name="Peto M."/>
            <person name="Grant D."/>
            <person name="Shu S."/>
            <person name="Goodstein D."/>
            <person name="Barry K."/>
            <person name="Futrell-Griggs M."/>
            <person name="Abernathy B."/>
            <person name="Du J."/>
            <person name="Tian Z."/>
            <person name="Zhu L."/>
            <person name="Gill N."/>
            <person name="Joshi T."/>
            <person name="Libault M."/>
            <person name="Sethuraman A."/>
            <person name="Zhang X.-C."/>
            <person name="Shinozaki K."/>
            <person name="Nguyen H.T."/>
            <person name="Wing R.A."/>
            <person name="Cregan P."/>
            <person name="Specht J."/>
            <person name="Grimwood J."/>
            <person name="Rokhsar D."/>
            <person name="Stacey G."/>
            <person name="Shoemaker R.C."/>
            <person name="Jackson S.A."/>
        </authorList>
    </citation>
    <scope>NUCLEOTIDE SEQUENCE</scope>
    <source>
        <strain evidence="2">cv. Williams 82</strain>
        <tissue evidence="1">Callus</tissue>
    </source>
</reference>
<dbReference type="OMA" id="CIRGENK"/>
<evidence type="ECO:0000313" key="2">
    <source>
        <dbReference type="EnsemblPlants" id="KRH13121"/>
    </source>
</evidence>
<dbReference type="AlphaFoldDB" id="A0A0R0G4J9"/>
<dbReference type="EMBL" id="CM000848">
    <property type="protein sequence ID" value="KRH13121.1"/>
    <property type="molecule type" value="Genomic_DNA"/>
</dbReference>